<keyword evidence="9" id="KW-1185">Reference proteome</keyword>
<dbReference type="Pfam" id="PF06965">
    <property type="entry name" value="Na_H_antiport_1"/>
    <property type="match status" value="1"/>
</dbReference>
<keyword evidence="7" id="KW-0406">Ion transport</keyword>
<reference evidence="8 9" key="1">
    <citation type="submission" date="2022-05" db="EMBL/GenBank/DDBJ databases">
        <authorList>
            <person name="Park J.-S."/>
        </authorList>
    </citation>
    <scope>NUCLEOTIDE SEQUENCE [LARGE SCALE GENOMIC DNA]</scope>
    <source>
        <strain evidence="8 9">2012CJ34-2</strain>
    </source>
</reference>
<feature type="transmembrane region" description="Helical" evidence="7">
    <location>
        <begin position="260"/>
        <end position="280"/>
    </location>
</feature>
<name>A0ABT0PG32_9GAMM</name>
<evidence type="ECO:0000256" key="4">
    <source>
        <dbReference type="ARBA" id="ARBA00022989"/>
    </source>
</evidence>
<evidence type="ECO:0000256" key="1">
    <source>
        <dbReference type="ARBA" id="ARBA00004429"/>
    </source>
</evidence>
<keyword evidence="2 7" id="KW-1003">Cell membrane</keyword>
<dbReference type="PANTHER" id="PTHR30341:SF0">
    <property type="entry name" value="NA(+)_H(+) ANTIPORTER NHAA"/>
    <property type="match status" value="1"/>
</dbReference>
<dbReference type="NCBIfam" id="NF007111">
    <property type="entry name" value="PRK09560.1"/>
    <property type="match status" value="1"/>
</dbReference>
<dbReference type="Gene3D" id="1.20.1530.10">
    <property type="entry name" value="Na+/H+ antiporter like domain"/>
    <property type="match status" value="1"/>
</dbReference>
<comment type="catalytic activity">
    <reaction evidence="7">
        <text>Na(+)(in) + 2 H(+)(out) = Na(+)(out) + 2 H(+)(in)</text>
        <dbReference type="Rhea" id="RHEA:29251"/>
        <dbReference type="ChEBI" id="CHEBI:15378"/>
        <dbReference type="ChEBI" id="CHEBI:29101"/>
    </reaction>
</comment>
<dbReference type="PANTHER" id="PTHR30341">
    <property type="entry name" value="SODIUM ION/PROTON ANTIPORTER NHAA-RELATED"/>
    <property type="match status" value="1"/>
</dbReference>
<feature type="transmembrane region" description="Helical" evidence="7">
    <location>
        <begin position="213"/>
        <end position="239"/>
    </location>
</feature>
<keyword evidence="7" id="KW-0915">Sodium</keyword>
<feature type="transmembrane region" description="Helical" evidence="7">
    <location>
        <begin position="12"/>
        <end position="30"/>
    </location>
</feature>
<keyword evidence="7" id="KW-0050">Antiport</keyword>
<keyword evidence="5 7" id="KW-0472">Membrane</keyword>
<dbReference type="NCBIfam" id="NF007112">
    <property type="entry name" value="PRK09561.1"/>
    <property type="match status" value="1"/>
</dbReference>
<evidence type="ECO:0000256" key="6">
    <source>
        <dbReference type="ARBA" id="ARBA00023201"/>
    </source>
</evidence>
<feature type="transmembrane region" description="Helical" evidence="7">
    <location>
        <begin position="127"/>
        <end position="148"/>
    </location>
</feature>
<feature type="transmembrane region" description="Helical" evidence="7">
    <location>
        <begin position="364"/>
        <end position="382"/>
    </location>
</feature>
<dbReference type="HAMAP" id="MF_01844">
    <property type="entry name" value="NhaA"/>
    <property type="match status" value="1"/>
</dbReference>
<sequence length="394" mass="42037">MVTAIQRFLHQETSVGILLIGATALAMLAANTPLDTYYNLLLDVPITVAVGSLEISKPMLLWINDGLMALFFLLVGLEVKREFVSGELSTPSQVVLPAVAAVGGMVIPALCYVVLNYDNPIALKGWAIPSATDIAFSLGVLALLGSRVPSSVKIFLMALAIIDDLGAIIIIALFYTTELSTISVVLASICMVVLIFLNRAGVTSLGPYMLVGVIMWVCVLKSGVHATLAGVALAFTIPMRAMNEHGNSPLKELEHKLHSWVNYFIIPLFAFANAGVALGWDQLYGLLEPSPLGVILGLFVGKQLGVFTFTWVVIKLGYAKLPTGATWRHIYGMSVICGIGFTMSLFIGSLAFENVGTEYLIADRAGILVGSMLSAVVGFLILRGAPPLKEPAVQ</sequence>
<evidence type="ECO:0000256" key="7">
    <source>
        <dbReference type="HAMAP-Rule" id="MF_01844"/>
    </source>
</evidence>
<feature type="transmembrane region" description="Helical" evidence="7">
    <location>
        <begin position="182"/>
        <end position="201"/>
    </location>
</feature>
<organism evidence="8 9">
    <name type="scientific">Parendozoicomonas callyspongiae</name>
    <dbReference type="NCBI Taxonomy" id="2942213"/>
    <lineage>
        <taxon>Bacteria</taxon>
        <taxon>Pseudomonadati</taxon>
        <taxon>Pseudomonadota</taxon>
        <taxon>Gammaproteobacteria</taxon>
        <taxon>Oceanospirillales</taxon>
        <taxon>Endozoicomonadaceae</taxon>
        <taxon>Parendozoicomonas</taxon>
    </lineage>
</organism>
<comment type="subcellular location">
    <subcellularLocation>
        <location evidence="1">Cell inner membrane</location>
        <topology evidence="1">Multi-pass membrane protein</topology>
    </subcellularLocation>
    <subcellularLocation>
        <location evidence="7">Cell membrane</location>
        <topology evidence="7">Multi-pass membrane protein</topology>
    </subcellularLocation>
</comment>
<dbReference type="Proteomes" id="UP001203338">
    <property type="component" value="Unassembled WGS sequence"/>
</dbReference>
<feature type="transmembrane region" description="Helical" evidence="7">
    <location>
        <begin position="154"/>
        <end position="175"/>
    </location>
</feature>
<feature type="transmembrane region" description="Helical" evidence="7">
    <location>
        <begin position="94"/>
        <end position="115"/>
    </location>
</feature>
<dbReference type="EMBL" id="JAMFLX010000012">
    <property type="protein sequence ID" value="MCL6270334.1"/>
    <property type="molecule type" value="Genomic_DNA"/>
</dbReference>
<evidence type="ECO:0000313" key="8">
    <source>
        <dbReference type="EMBL" id="MCL6270334.1"/>
    </source>
</evidence>
<accession>A0ABT0PG32</accession>
<gene>
    <name evidence="7 8" type="primary">nhaA</name>
    <name evidence="8" type="ORF">M3P05_10420</name>
</gene>
<comment type="caution">
    <text evidence="8">The sequence shown here is derived from an EMBL/GenBank/DDBJ whole genome shotgun (WGS) entry which is preliminary data.</text>
</comment>
<keyword evidence="7" id="KW-0813">Transport</keyword>
<keyword evidence="6 7" id="KW-0739">Sodium transport</keyword>
<dbReference type="NCBIfam" id="TIGR00773">
    <property type="entry name" value="NhaA"/>
    <property type="match status" value="1"/>
</dbReference>
<proteinExistence type="inferred from homology"/>
<feature type="transmembrane region" description="Helical" evidence="7">
    <location>
        <begin position="330"/>
        <end position="352"/>
    </location>
</feature>
<evidence type="ECO:0000256" key="5">
    <source>
        <dbReference type="ARBA" id="ARBA00023136"/>
    </source>
</evidence>
<comment type="similarity">
    <text evidence="7">Belongs to the NhaA Na(+)/H(+) (TC 2.A.33) antiporter family.</text>
</comment>
<dbReference type="InterPro" id="IPR023171">
    <property type="entry name" value="Na/H_antiporter_dom_sf"/>
</dbReference>
<keyword evidence="3 7" id="KW-0812">Transmembrane</keyword>
<evidence type="ECO:0000256" key="2">
    <source>
        <dbReference type="ARBA" id="ARBA00022475"/>
    </source>
</evidence>
<dbReference type="InterPro" id="IPR004670">
    <property type="entry name" value="NhaA"/>
</dbReference>
<evidence type="ECO:0000313" key="9">
    <source>
        <dbReference type="Proteomes" id="UP001203338"/>
    </source>
</evidence>
<evidence type="ECO:0000256" key="3">
    <source>
        <dbReference type="ARBA" id="ARBA00022692"/>
    </source>
</evidence>
<keyword evidence="4 7" id="KW-1133">Transmembrane helix</keyword>
<feature type="transmembrane region" description="Helical" evidence="7">
    <location>
        <begin position="292"/>
        <end position="318"/>
    </location>
</feature>
<dbReference type="RefSeq" id="WP_249699526.1">
    <property type="nucleotide sequence ID" value="NZ_JAMFLX010000012.1"/>
</dbReference>
<protein>
    <recommendedName>
        <fullName evidence="7">Na(+)/H(+) antiporter NhaA</fullName>
    </recommendedName>
    <alternativeName>
        <fullName evidence="7">Sodium/proton antiporter NhaA</fullName>
    </alternativeName>
</protein>
<comment type="function">
    <text evidence="7">Na(+)/H(+) antiporter that extrudes sodium in exchange for external protons.</text>
</comment>